<keyword evidence="5" id="KW-1133">Transmembrane helix</keyword>
<dbReference type="EMBL" id="JAEAOA010000505">
    <property type="protein sequence ID" value="KAK3579839.1"/>
    <property type="molecule type" value="Genomic_DNA"/>
</dbReference>
<evidence type="ECO:0000256" key="5">
    <source>
        <dbReference type="SAM" id="Phobius"/>
    </source>
</evidence>
<dbReference type="InterPro" id="IPR050605">
    <property type="entry name" value="Olfactomedin-like_domain"/>
</dbReference>
<dbReference type="InterPro" id="IPR003112">
    <property type="entry name" value="Olfac-like_dom"/>
</dbReference>
<evidence type="ECO:0000313" key="7">
    <source>
        <dbReference type="EMBL" id="KAK3579839.1"/>
    </source>
</evidence>
<feature type="compositionally biased region" description="Low complexity" evidence="4">
    <location>
        <begin position="153"/>
        <end position="176"/>
    </location>
</feature>
<keyword evidence="8" id="KW-1185">Reference proteome</keyword>
<feature type="compositionally biased region" description="Basic and acidic residues" evidence="4">
    <location>
        <begin position="188"/>
        <end position="212"/>
    </location>
</feature>
<dbReference type="GO" id="GO:0007165">
    <property type="term" value="P:signal transduction"/>
    <property type="evidence" value="ECO:0007669"/>
    <property type="project" value="TreeGrafter"/>
</dbReference>
<name>A0AAE0VJ76_9BIVA</name>
<keyword evidence="5" id="KW-0812">Transmembrane</keyword>
<evidence type="ECO:0000259" key="6">
    <source>
        <dbReference type="PROSITE" id="PS51132"/>
    </source>
</evidence>
<dbReference type="Pfam" id="PF01391">
    <property type="entry name" value="Collagen"/>
    <property type="match status" value="1"/>
</dbReference>
<evidence type="ECO:0000256" key="3">
    <source>
        <dbReference type="PROSITE-ProRule" id="PRU00446"/>
    </source>
</evidence>
<comment type="caution">
    <text evidence="7">The sequence shown here is derived from an EMBL/GenBank/DDBJ whole genome shotgun (WGS) entry which is preliminary data.</text>
</comment>
<proteinExistence type="predicted"/>
<dbReference type="SMART" id="SM00284">
    <property type="entry name" value="OLF"/>
    <property type="match status" value="1"/>
</dbReference>
<comment type="caution">
    <text evidence="3">Lacks conserved residue(s) required for the propagation of feature annotation.</text>
</comment>
<reference evidence="7" key="3">
    <citation type="submission" date="2023-05" db="EMBL/GenBank/DDBJ databases">
        <authorList>
            <person name="Smith C.H."/>
        </authorList>
    </citation>
    <scope>NUCLEOTIDE SEQUENCE</scope>
    <source>
        <strain evidence="7">CHS0354</strain>
        <tissue evidence="7">Mantle</tissue>
    </source>
</reference>
<dbReference type="PANTHER" id="PTHR23192">
    <property type="entry name" value="OLFACTOMEDIN-RELATED"/>
    <property type="match status" value="1"/>
</dbReference>
<sequence>MENMFVKKQAISKKQFPFQILLDIALILGIIILALGLWWAFREIEELKRLSMKGNLLLEQNLKNVIETDLENSTSQEYILNLLKYSSQSTRVSRIKRKIPRRETGSWEKEHIRSTSRTQDLEAHCRAIVYDSCISGRPAGTPLFGPPGPPGPKGETGSPGPPGLMGIMGPPGKEGIPGPPGVRGKRGLNGEKGQKGERGDSGPKGDRGDHGVVGEGSNCTCYGMQGFTGPKGPAGPKGDKGDTGECSVYNCEGSVSNNVPRSFDMPLNGRQTNRQTLYSQEQIPRCVCLPVIKTTTTTSTTTKKMLTTTTATLPTTSTQTTPTVPPSISPRLFDCSIKMIGKPVYLRASSSALGTWMMDPLKQNKYWLTYSYYGNTLEEFNSLNSFEIDQPDRVYDLRHYRYHGTQHAMYNGSFYYHWSGKEIVVRYELKAADVVAAMALEGTNHNNSHYLYKTEYIYYDITADENGLWVVFSKLGKDSSIFVIKADLISMSREKLWQIDVARGSYGNGFITCGRIYLIKDTTVNQSSVDFTYDFYANERAVDISLAFGNPFKMNTMVSYFSLTSDRSKSYLLSWDNGHIIYYPLLF</sequence>
<feature type="domain" description="Olfactomedin-like" evidence="6">
    <location>
        <begin position="334"/>
        <end position="587"/>
    </location>
</feature>
<dbReference type="GO" id="GO:0005615">
    <property type="term" value="C:extracellular space"/>
    <property type="evidence" value="ECO:0007669"/>
    <property type="project" value="TreeGrafter"/>
</dbReference>
<dbReference type="PANTHER" id="PTHR23192:SF85">
    <property type="entry name" value="GLIOMEDIN"/>
    <property type="match status" value="1"/>
</dbReference>
<dbReference type="AlphaFoldDB" id="A0AAE0VJ76"/>
<evidence type="ECO:0000256" key="4">
    <source>
        <dbReference type="SAM" id="MobiDB-lite"/>
    </source>
</evidence>
<comment type="subcellular location">
    <subcellularLocation>
        <location evidence="1">Secreted</location>
    </subcellularLocation>
</comment>
<evidence type="ECO:0000256" key="1">
    <source>
        <dbReference type="ARBA" id="ARBA00004613"/>
    </source>
</evidence>
<keyword evidence="2" id="KW-0964">Secreted</keyword>
<reference evidence="7" key="2">
    <citation type="journal article" date="2021" name="Genome Biol. Evol.">
        <title>Developing a high-quality reference genome for a parasitic bivalve with doubly uniparental inheritance (Bivalvia: Unionida).</title>
        <authorList>
            <person name="Smith C.H."/>
        </authorList>
    </citation>
    <scope>NUCLEOTIDE SEQUENCE</scope>
    <source>
        <strain evidence="7">CHS0354</strain>
        <tissue evidence="7">Mantle</tissue>
    </source>
</reference>
<evidence type="ECO:0000256" key="2">
    <source>
        <dbReference type="ARBA" id="ARBA00022525"/>
    </source>
</evidence>
<dbReference type="Proteomes" id="UP001195483">
    <property type="component" value="Unassembled WGS sequence"/>
</dbReference>
<dbReference type="Pfam" id="PF02191">
    <property type="entry name" value="OLF"/>
    <property type="match status" value="1"/>
</dbReference>
<accession>A0AAE0VJ76</accession>
<protein>
    <recommendedName>
        <fullName evidence="6">Olfactomedin-like domain-containing protein</fullName>
    </recommendedName>
</protein>
<gene>
    <name evidence="7" type="ORF">CHS0354_007356</name>
</gene>
<keyword evidence="5" id="KW-0472">Membrane</keyword>
<reference evidence="7" key="1">
    <citation type="journal article" date="2021" name="Genome Biol. Evol.">
        <title>A High-Quality Reference Genome for a Parasitic Bivalve with Doubly Uniparental Inheritance (Bivalvia: Unionida).</title>
        <authorList>
            <person name="Smith C.H."/>
        </authorList>
    </citation>
    <scope>NUCLEOTIDE SEQUENCE</scope>
    <source>
        <strain evidence="7">CHS0354</strain>
    </source>
</reference>
<evidence type="ECO:0000313" key="8">
    <source>
        <dbReference type="Proteomes" id="UP001195483"/>
    </source>
</evidence>
<organism evidence="7 8">
    <name type="scientific">Potamilus streckersoni</name>
    <dbReference type="NCBI Taxonomy" id="2493646"/>
    <lineage>
        <taxon>Eukaryota</taxon>
        <taxon>Metazoa</taxon>
        <taxon>Spiralia</taxon>
        <taxon>Lophotrochozoa</taxon>
        <taxon>Mollusca</taxon>
        <taxon>Bivalvia</taxon>
        <taxon>Autobranchia</taxon>
        <taxon>Heteroconchia</taxon>
        <taxon>Palaeoheterodonta</taxon>
        <taxon>Unionida</taxon>
        <taxon>Unionoidea</taxon>
        <taxon>Unionidae</taxon>
        <taxon>Ambleminae</taxon>
        <taxon>Lampsilini</taxon>
        <taxon>Potamilus</taxon>
    </lineage>
</organism>
<dbReference type="PROSITE" id="PS51132">
    <property type="entry name" value="OLF"/>
    <property type="match status" value="1"/>
</dbReference>
<dbReference type="InterPro" id="IPR008160">
    <property type="entry name" value="Collagen"/>
</dbReference>
<feature type="transmembrane region" description="Helical" evidence="5">
    <location>
        <begin position="20"/>
        <end position="41"/>
    </location>
</feature>
<feature type="region of interest" description="Disordered" evidence="4">
    <location>
        <begin position="140"/>
        <end position="212"/>
    </location>
</feature>